<proteinExistence type="predicted"/>
<reference evidence="1 2" key="1">
    <citation type="journal article" date="2017" name="Nature">
        <title>The Apostasia genome and the evolution of orchids.</title>
        <authorList>
            <person name="Zhang G.Q."/>
            <person name="Liu K.W."/>
            <person name="Li Z."/>
            <person name="Lohaus R."/>
            <person name="Hsiao Y.Y."/>
            <person name="Niu S.C."/>
            <person name="Wang J.Y."/>
            <person name="Lin Y.C."/>
            <person name="Xu Q."/>
            <person name="Chen L.J."/>
            <person name="Yoshida K."/>
            <person name="Fujiwara S."/>
            <person name="Wang Z.W."/>
            <person name="Zhang Y.Q."/>
            <person name="Mitsuda N."/>
            <person name="Wang M."/>
            <person name="Liu G.H."/>
            <person name="Pecoraro L."/>
            <person name="Huang H.X."/>
            <person name="Xiao X.J."/>
            <person name="Lin M."/>
            <person name="Wu X.Y."/>
            <person name="Wu W.L."/>
            <person name="Chen Y.Y."/>
            <person name="Chang S.B."/>
            <person name="Sakamoto S."/>
            <person name="Ohme-Takagi M."/>
            <person name="Yagi M."/>
            <person name="Zeng S.J."/>
            <person name="Shen C.Y."/>
            <person name="Yeh C.M."/>
            <person name="Luo Y.B."/>
            <person name="Tsai W.C."/>
            <person name="Van de Peer Y."/>
            <person name="Liu Z.J."/>
        </authorList>
    </citation>
    <scope>NUCLEOTIDE SEQUENCE [LARGE SCALE GENOMIC DNA]</scope>
    <source>
        <strain evidence="2">cv. Shenzhen</strain>
        <tissue evidence="1">Stem</tissue>
    </source>
</reference>
<dbReference type="OrthoDB" id="1902296at2759"/>
<accession>A0A2I0B338</accession>
<name>A0A2I0B338_9ASPA</name>
<organism evidence="1 2">
    <name type="scientific">Apostasia shenzhenica</name>
    <dbReference type="NCBI Taxonomy" id="1088818"/>
    <lineage>
        <taxon>Eukaryota</taxon>
        <taxon>Viridiplantae</taxon>
        <taxon>Streptophyta</taxon>
        <taxon>Embryophyta</taxon>
        <taxon>Tracheophyta</taxon>
        <taxon>Spermatophyta</taxon>
        <taxon>Magnoliopsida</taxon>
        <taxon>Liliopsida</taxon>
        <taxon>Asparagales</taxon>
        <taxon>Orchidaceae</taxon>
        <taxon>Apostasioideae</taxon>
        <taxon>Apostasia</taxon>
    </lineage>
</organism>
<evidence type="ECO:0000313" key="1">
    <source>
        <dbReference type="EMBL" id="PKA62210.1"/>
    </source>
</evidence>
<gene>
    <name evidence="1" type="ORF">AXF42_Ash015095</name>
</gene>
<sequence length="85" mass="10115">MVLDSKIKYWRRNNKSKSYPRTRWWNLKNENKCIFKKKVLELGQWNINGDTDLMWLTVANCIRKVAKDVLGESKGMIPNNKDTKN</sequence>
<dbReference type="Proteomes" id="UP000236161">
    <property type="component" value="Unassembled WGS sequence"/>
</dbReference>
<dbReference type="EMBL" id="KZ451919">
    <property type="protein sequence ID" value="PKA62210.1"/>
    <property type="molecule type" value="Genomic_DNA"/>
</dbReference>
<keyword evidence="2" id="KW-1185">Reference proteome</keyword>
<protein>
    <submittedName>
        <fullName evidence="1">Uncharacterized protein</fullName>
    </submittedName>
</protein>
<evidence type="ECO:0000313" key="2">
    <source>
        <dbReference type="Proteomes" id="UP000236161"/>
    </source>
</evidence>
<dbReference type="AlphaFoldDB" id="A0A2I0B338"/>